<dbReference type="AlphaFoldDB" id="A0A2S7T1R6"/>
<dbReference type="EMBL" id="PPSL01000001">
    <property type="protein sequence ID" value="PQJ13150.1"/>
    <property type="molecule type" value="Genomic_DNA"/>
</dbReference>
<evidence type="ECO:0000313" key="1">
    <source>
        <dbReference type="EMBL" id="PQJ13150.1"/>
    </source>
</evidence>
<reference evidence="1 2" key="1">
    <citation type="submission" date="2018-01" db="EMBL/GenBank/DDBJ databases">
        <title>A novel member of the phylum Bacteroidetes isolated from glacier ice.</title>
        <authorList>
            <person name="Liu Q."/>
            <person name="Xin Y.-H."/>
        </authorList>
    </citation>
    <scope>NUCLEOTIDE SEQUENCE [LARGE SCALE GENOMIC DNA]</scope>
    <source>
        <strain evidence="1 2">RB1R16</strain>
    </source>
</reference>
<dbReference type="SUPFAM" id="SSF142906">
    <property type="entry name" value="YjbR-like"/>
    <property type="match status" value="1"/>
</dbReference>
<dbReference type="PANTHER" id="PTHR35145">
    <property type="entry name" value="CYTOPLASMIC PROTEIN-RELATED"/>
    <property type="match status" value="1"/>
</dbReference>
<gene>
    <name evidence="1" type="ORF">CJD36_001990</name>
</gene>
<evidence type="ECO:0008006" key="3">
    <source>
        <dbReference type="Google" id="ProtNLM"/>
    </source>
</evidence>
<dbReference type="InterPro" id="IPR058532">
    <property type="entry name" value="YjbR/MT2646/Rv2570-like"/>
</dbReference>
<organism evidence="1 2">
    <name type="scientific">Flavipsychrobacter stenotrophus</name>
    <dbReference type="NCBI Taxonomy" id="2077091"/>
    <lineage>
        <taxon>Bacteria</taxon>
        <taxon>Pseudomonadati</taxon>
        <taxon>Bacteroidota</taxon>
        <taxon>Chitinophagia</taxon>
        <taxon>Chitinophagales</taxon>
        <taxon>Chitinophagaceae</taxon>
        <taxon>Flavipsychrobacter</taxon>
    </lineage>
</organism>
<proteinExistence type="predicted"/>
<comment type="caution">
    <text evidence="1">The sequence shown here is derived from an EMBL/GenBank/DDBJ whole genome shotgun (WGS) entry which is preliminary data.</text>
</comment>
<name>A0A2S7T1R6_9BACT</name>
<accession>A0A2S7T1R6</accession>
<dbReference type="OrthoDB" id="9789813at2"/>
<dbReference type="Proteomes" id="UP000239872">
    <property type="component" value="Unassembled WGS sequence"/>
</dbReference>
<dbReference type="InterPro" id="IPR038056">
    <property type="entry name" value="YjbR-like_sf"/>
</dbReference>
<keyword evidence="2" id="KW-1185">Reference proteome</keyword>
<dbReference type="Gene3D" id="3.90.1150.30">
    <property type="match status" value="1"/>
</dbReference>
<sequence>MPGATEGIKWEDHICFMVGEKMFCITGEHGGASLKVSAEEFDELIERGNISPQAYMAHNKWVRIETFGTLRQKEWEHYVKHSYTLIAAKLSKKLRDSFSK</sequence>
<dbReference type="InterPro" id="IPR007351">
    <property type="entry name" value="YjbR"/>
</dbReference>
<dbReference type="Pfam" id="PF04237">
    <property type="entry name" value="YjbR"/>
    <property type="match status" value="1"/>
</dbReference>
<protein>
    <recommendedName>
        <fullName evidence="3">MmcQ-like protein</fullName>
    </recommendedName>
</protein>
<dbReference type="PANTHER" id="PTHR35145:SF1">
    <property type="entry name" value="CYTOPLASMIC PROTEIN"/>
    <property type="match status" value="1"/>
</dbReference>
<evidence type="ECO:0000313" key="2">
    <source>
        <dbReference type="Proteomes" id="UP000239872"/>
    </source>
</evidence>